<proteinExistence type="predicted"/>
<name>A0A455VQJ8_9GAMM</name>
<protein>
    <submittedName>
        <fullName evidence="1">Uncharacterized protein</fullName>
    </submittedName>
</protein>
<dbReference type="EMBL" id="AP019531">
    <property type="protein sequence ID" value="BBI91331.1"/>
    <property type="molecule type" value="Genomic_DNA"/>
</dbReference>
<organism evidence="1 2">
    <name type="scientific">Serratia symbiotica</name>
    <dbReference type="NCBI Taxonomy" id="138074"/>
    <lineage>
        <taxon>Bacteria</taxon>
        <taxon>Pseudomonadati</taxon>
        <taxon>Pseudomonadota</taxon>
        <taxon>Gammaproteobacteria</taxon>
        <taxon>Enterobacterales</taxon>
        <taxon>Yersiniaceae</taxon>
        <taxon>Serratia</taxon>
    </lineage>
</organism>
<sequence>MEIRQTHYLLAGVFNRIQTEPVPDSFQHLCYSMLPHTTQQN</sequence>
<reference evidence="1 2" key="1">
    <citation type="submission" date="2019-03" db="EMBL/GenBank/DDBJ databases">
        <title>The genome sequence of Candidatus Serratia symbiotica strain IS.</title>
        <authorList>
            <person name="Nikoh N."/>
            <person name="Koga R."/>
            <person name="Oshima K."/>
            <person name="Hattori M."/>
            <person name="Fukatsu T."/>
        </authorList>
    </citation>
    <scope>NUCLEOTIDE SEQUENCE [LARGE SCALE GENOMIC DNA]</scope>
    <source>
        <strain evidence="1 2">IS</strain>
    </source>
</reference>
<dbReference type="Proteomes" id="UP000324392">
    <property type="component" value="Chromosome"/>
</dbReference>
<dbReference type="AlphaFoldDB" id="A0A455VQJ8"/>
<evidence type="ECO:0000313" key="2">
    <source>
        <dbReference type="Proteomes" id="UP000324392"/>
    </source>
</evidence>
<accession>A0A455VQJ8</accession>
<evidence type="ECO:0000313" key="1">
    <source>
        <dbReference type="EMBL" id="BBI91331.1"/>
    </source>
</evidence>
<gene>
    <name evidence="1" type="ORF">SSYIS1_04740</name>
</gene>